<dbReference type="Proteomes" id="UP000596742">
    <property type="component" value="Unassembled WGS sequence"/>
</dbReference>
<feature type="domain" description="B box-type" evidence="2">
    <location>
        <begin position="75"/>
        <end position="116"/>
    </location>
</feature>
<dbReference type="EMBL" id="UYJE01001482">
    <property type="protein sequence ID" value="VDI02515.1"/>
    <property type="molecule type" value="Genomic_DNA"/>
</dbReference>
<dbReference type="InterPro" id="IPR047153">
    <property type="entry name" value="TRIM45/56/19-like"/>
</dbReference>
<reference evidence="3" key="1">
    <citation type="submission" date="2018-11" db="EMBL/GenBank/DDBJ databases">
        <authorList>
            <person name="Alioto T."/>
            <person name="Alioto T."/>
        </authorList>
    </citation>
    <scope>NUCLEOTIDE SEQUENCE</scope>
</reference>
<dbReference type="GO" id="GO:0008270">
    <property type="term" value="F:zinc ion binding"/>
    <property type="evidence" value="ECO:0007669"/>
    <property type="project" value="UniProtKB-KW"/>
</dbReference>
<dbReference type="PANTHER" id="PTHR25462:SF296">
    <property type="entry name" value="MEIOTIC P26, ISOFORM F"/>
    <property type="match status" value="1"/>
</dbReference>
<dbReference type="Gene3D" id="3.30.160.60">
    <property type="entry name" value="Classic Zinc Finger"/>
    <property type="match status" value="1"/>
</dbReference>
<feature type="domain" description="B box-type" evidence="2">
    <location>
        <begin position="11"/>
        <end position="58"/>
    </location>
</feature>
<keyword evidence="1" id="KW-0862">Zinc</keyword>
<dbReference type="PROSITE" id="PS50119">
    <property type="entry name" value="ZF_BBOX"/>
    <property type="match status" value="2"/>
</dbReference>
<accession>A0A8B6CAJ8</accession>
<dbReference type="Pfam" id="PF00643">
    <property type="entry name" value="zf-B_box"/>
    <property type="match status" value="1"/>
</dbReference>
<keyword evidence="4" id="KW-1185">Reference proteome</keyword>
<comment type="caution">
    <text evidence="3">The sequence shown here is derived from an EMBL/GenBank/DDBJ whole genome shotgun (WGS) entry which is preliminary data.</text>
</comment>
<dbReference type="SMART" id="SM00336">
    <property type="entry name" value="BBOX"/>
    <property type="match status" value="2"/>
</dbReference>
<keyword evidence="1" id="KW-0863">Zinc-finger</keyword>
<protein>
    <recommendedName>
        <fullName evidence="2">B box-type domain-containing protein</fullName>
    </recommendedName>
</protein>
<proteinExistence type="predicted"/>
<evidence type="ECO:0000313" key="4">
    <source>
        <dbReference type="Proteomes" id="UP000596742"/>
    </source>
</evidence>
<evidence type="ECO:0000259" key="2">
    <source>
        <dbReference type="PROSITE" id="PS50119"/>
    </source>
</evidence>
<dbReference type="SUPFAM" id="SSF57845">
    <property type="entry name" value="B-box zinc-binding domain"/>
    <property type="match status" value="1"/>
</dbReference>
<evidence type="ECO:0000256" key="1">
    <source>
        <dbReference type="PROSITE-ProRule" id="PRU00024"/>
    </source>
</evidence>
<dbReference type="PANTHER" id="PTHR25462">
    <property type="entry name" value="BONUS, ISOFORM C-RELATED"/>
    <property type="match status" value="1"/>
</dbReference>
<gene>
    <name evidence="3" type="ORF">MGAL_10B054276</name>
</gene>
<dbReference type="InterPro" id="IPR000315">
    <property type="entry name" value="Znf_B-box"/>
</dbReference>
<keyword evidence="1" id="KW-0479">Metal-binding</keyword>
<name>A0A8B6CAJ8_MYTGA</name>
<dbReference type="CDD" id="cd19757">
    <property type="entry name" value="Bbox1"/>
    <property type="match status" value="1"/>
</dbReference>
<sequence>MAFPHSNDEAQIPALCQFCEESYIKWKCINCDLFLCQLCNSRIHNKSKASKDHTIINLKDCGTAETKSTTLKVDLQNMPCTIHSERKCWVYCNNCAIPICADCSIESHQKHEYKQLDAVFNAIISAIDDLKKRIDHDIQWYEHEKLNLEQFLSDGDKNFQNTKDKIIETEKEMKDTISRYASDLLQELETKWRPQEIKIKRELSHVVKNKDDLVNRKVIIDKTLQSHQSSDIFSVSKSLVKTLPEKSKTMINLKKTNFFQGFNLKNSKSEMSAVFGNIKIVSDLE</sequence>
<dbReference type="AlphaFoldDB" id="A0A8B6CAJ8"/>
<organism evidence="3 4">
    <name type="scientific">Mytilus galloprovincialis</name>
    <name type="common">Mediterranean mussel</name>
    <dbReference type="NCBI Taxonomy" id="29158"/>
    <lineage>
        <taxon>Eukaryota</taxon>
        <taxon>Metazoa</taxon>
        <taxon>Spiralia</taxon>
        <taxon>Lophotrochozoa</taxon>
        <taxon>Mollusca</taxon>
        <taxon>Bivalvia</taxon>
        <taxon>Autobranchia</taxon>
        <taxon>Pteriomorphia</taxon>
        <taxon>Mytilida</taxon>
        <taxon>Mytiloidea</taxon>
        <taxon>Mytilidae</taxon>
        <taxon>Mytilinae</taxon>
        <taxon>Mytilus</taxon>
    </lineage>
</organism>
<dbReference type="OrthoDB" id="6134531at2759"/>
<dbReference type="Gene3D" id="4.10.830.40">
    <property type="match status" value="1"/>
</dbReference>
<evidence type="ECO:0000313" key="3">
    <source>
        <dbReference type="EMBL" id="VDI02515.1"/>
    </source>
</evidence>